<keyword evidence="1" id="KW-0812">Transmembrane</keyword>
<dbReference type="AlphaFoldDB" id="A0A3E4PKX1"/>
<dbReference type="Gene3D" id="2.130.10.10">
    <property type="entry name" value="YVTN repeat-like/Quinoprotein amine dehydrogenase"/>
    <property type="match status" value="1"/>
</dbReference>
<dbReference type="PANTHER" id="PTHR22916:SF3">
    <property type="entry name" value="UDP-GLCNAC:BETAGAL BETA-1,3-N-ACETYLGLUCOSAMINYLTRANSFERASE-LIKE PROTEIN 1"/>
    <property type="match status" value="1"/>
</dbReference>
<keyword evidence="3" id="KW-0808">Transferase</keyword>
<dbReference type="SUPFAM" id="SSF53448">
    <property type="entry name" value="Nucleotide-diphospho-sugar transferases"/>
    <property type="match status" value="1"/>
</dbReference>
<dbReference type="Pfam" id="PF00535">
    <property type="entry name" value="Glycos_transf_2"/>
    <property type="match status" value="1"/>
</dbReference>
<feature type="domain" description="Glycosyltransferase 2-like" evidence="2">
    <location>
        <begin position="433"/>
        <end position="592"/>
    </location>
</feature>
<comment type="caution">
    <text evidence="3">The sequence shown here is derived from an EMBL/GenBank/DDBJ whole genome shotgun (WGS) entry which is preliminary data.</text>
</comment>
<keyword evidence="1" id="KW-0472">Membrane</keyword>
<protein>
    <submittedName>
        <fullName evidence="3">Glycosyltransferase</fullName>
    </submittedName>
</protein>
<dbReference type="RefSeq" id="WP_117660439.1">
    <property type="nucleotide sequence ID" value="NZ_QSRA01000017.1"/>
</dbReference>
<accession>A0A3E4PKX1</accession>
<evidence type="ECO:0000313" key="3">
    <source>
        <dbReference type="EMBL" id="RGK80710.1"/>
    </source>
</evidence>
<keyword evidence="1" id="KW-1133">Transmembrane helix</keyword>
<dbReference type="EMBL" id="QSRA01000017">
    <property type="protein sequence ID" value="RGK80710.1"/>
    <property type="molecule type" value="Genomic_DNA"/>
</dbReference>
<reference evidence="3 4" key="1">
    <citation type="submission" date="2018-08" db="EMBL/GenBank/DDBJ databases">
        <title>A genome reference for cultivated species of the human gut microbiota.</title>
        <authorList>
            <person name="Zou Y."/>
            <person name="Xue W."/>
            <person name="Luo G."/>
        </authorList>
    </citation>
    <scope>NUCLEOTIDE SEQUENCE [LARGE SCALE GENOMIC DNA]</scope>
    <source>
        <strain evidence="3 4">TF09-3</strain>
    </source>
</reference>
<sequence length="745" mass="87574">MNLDKMEVWVHDNILKNPTIRHAIYGIYQRALYVVSPKIKFDGEIKKLSPNDGYEYLFGYYDKCPWDETGRYILALRVKSATVAADSKDKAELVIIDLKKNNKIQKIATTRSWNVQQGCMAQWLDQSHVMYNDFRDGNYCTVILDLEDKSERIIRRAVYAVSADKKIALSLDFSRLHRLRPGYGYANIPDRTKNEKCPQKTCIWKINIETGEVTPLLKYTDFMNFEKRSEMEGAEHKVNHLMISPNGKRFMVLHRWFKNGEKYTRLVTCNMDGTEMYNLSDDNFVSHCCWKNNEEILSYLNKKESGKGYYLMKDKSKEYKHMWPSLIMDGHPTYSYDGKYVVTDTYPDRRRIQSIYVMDGKKVKKVAKVFSPFKYGGDVRCDLHPRWSKDGKQICFDGSFDGKRGIYAVDTSRLYYDQDNVENKNMCISPKVSIIIPCYDCAQFINETLESLENQTFKNFEVICINDGSKDDTLEKLKKWEKSQKLNIKVIDQSNSGVSRARNNGIKEAQGEYILFLDSDDWYHENYVEFMLSGVKKADVAYCKLSRKQEEVISFYPKMDAQVIQNQEEAMHNLLYRMGELCFCNYIYNRKTLVEKNIFFDENTKFGEDREFNWKYLCHCKSAIFMDMPLYWYRVNKDSATKGKASWRKTDLLTAVKRIEKYLEEQECGFSKEFNSYMYARAMWAVAKTFSVSKDRNLYKRLIREYPVRKCMKRTAKDSSKLVAFASMLYLVNPVLFFKIVGLKK</sequence>
<dbReference type="CDD" id="cd00761">
    <property type="entry name" value="Glyco_tranf_GTA_type"/>
    <property type="match status" value="1"/>
</dbReference>
<dbReference type="SUPFAM" id="SSF82171">
    <property type="entry name" value="DPP6 N-terminal domain-like"/>
    <property type="match status" value="1"/>
</dbReference>
<evidence type="ECO:0000256" key="1">
    <source>
        <dbReference type="SAM" id="Phobius"/>
    </source>
</evidence>
<dbReference type="InterPro" id="IPR029044">
    <property type="entry name" value="Nucleotide-diphossugar_trans"/>
</dbReference>
<name>A0A3E4PKX1_9FIRM</name>
<feature type="transmembrane region" description="Helical" evidence="1">
    <location>
        <begin position="722"/>
        <end position="741"/>
    </location>
</feature>
<evidence type="ECO:0000259" key="2">
    <source>
        <dbReference type="Pfam" id="PF00535"/>
    </source>
</evidence>
<evidence type="ECO:0000313" key="4">
    <source>
        <dbReference type="Proteomes" id="UP000261324"/>
    </source>
</evidence>
<organism evidence="3 4">
    <name type="scientific">Dorea formicigenerans</name>
    <dbReference type="NCBI Taxonomy" id="39486"/>
    <lineage>
        <taxon>Bacteria</taxon>
        <taxon>Bacillati</taxon>
        <taxon>Bacillota</taxon>
        <taxon>Clostridia</taxon>
        <taxon>Lachnospirales</taxon>
        <taxon>Lachnospiraceae</taxon>
        <taxon>Dorea</taxon>
    </lineage>
</organism>
<dbReference type="PANTHER" id="PTHR22916">
    <property type="entry name" value="GLYCOSYLTRANSFERASE"/>
    <property type="match status" value="1"/>
</dbReference>
<dbReference type="InterPro" id="IPR001173">
    <property type="entry name" value="Glyco_trans_2-like"/>
</dbReference>
<gene>
    <name evidence="3" type="ORF">DXC93_12020</name>
</gene>
<dbReference type="GO" id="GO:0016758">
    <property type="term" value="F:hexosyltransferase activity"/>
    <property type="evidence" value="ECO:0007669"/>
    <property type="project" value="UniProtKB-ARBA"/>
</dbReference>
<dbReference type="InterPro" id="IPR015943">
    <property type="entry name" value="WD40/YVTN_repeat-like_dom_sf"/>
</dbReference>
<dbReference type="Proteomes" id="UP000261324">
    <property type="component" value="Unassembled WGS sequence"/>
</dbReference>
<dbReference type="Gene3D" id="3.90.550.10">
    <property type="entry name" value="Spore Coat Polysaccharide Biosynthesis Protein SpsA, Chain A"/>
    <property type="match status" value="1"/>
</dbReference>
<proteinExistence type="predicted"/>